<evidence type="ECO:0000256" key="1">
    <source>
        <dbReference type="SAM" id="MobiDB-lite"/>
    </source>
</evidence>
<name>A0ABM7WLJ3_9ACTN</name>
<dbReference type="Pfam" id="PF11208">
    <property type="entry name" value="DUF2992"/>
    <property type="match status" value="1"/>
</dbReference>
<evidence type="ECO:0008006" key="4">
    <source>
        <dbReference type="Google" id="ProtNLM"/>
    </source>
</evidence>
<sequence>MQVNSSSTLTILHDGQFWVALCEHEEAGLYGARRIVFGPHEPTDELVLAFVCGRWDKLGIRMGAKNADGETGMRADRINPKRMQRIVRRAIEAHGVGTKAQQAIREGYEAHKGECKAQEKDARRADEQRRFDLKQQKRKEKRRGH</sequence>
<evidence type="ECO:0000313" key="2">
    <source>
        <dbReference type="EMBL" id="BDE97240.1"/>
    </source>
</evidence>
<feature type="region of interest" description="Disordered" evidence="1">
    <location>
        <begin position="109"/>
        <end position="145"/>
    </location>
</feature>
<accession>A0ABM7WLJ3</accession>
<keyword evidence="3" id="KW-1185">Reference proteome</keyword>
<dbReference type="RefSeq" id="WP_102379714.1">
    <property type="nucleotide sequence ID" value="NZ_AP025564.1"/>
</dbReference>
<gene>
    <name evidence="2" type="ORF">CE91St30_25730</name>
</gene>
<evidence type="ECO:0000313" key="3">
    <source>
        <dbReference type="Proteomes" id="UP001320544"/>
    </source>
</evidence>
<dbReference type="EMBL" id="AP025564">
    <property type="protein sequence ID" value="BDE97240.1"/>
    <property type="molecule type" value="Genomic_DNA"/>
</dbReference>
<reference evidence="2 3" key="1">
    <citation type="submission" date="2022-01" db="EMBL/GenBank/DDBJ databases">
        <title>Novel bile acid biosynthetic pathways are enriched in the microbiome of centenarians.</title>
        <authorList>
            <person name="Sato Y."/>
            <person name="Atarashi K."/>
            <person name="Plichta R.D."/>
            <person name="Arai Y."/>
            <person name="Sasajima S."/>
            <person name="Kearney M.S."/>
            <person name="Suda W."/>
            <person name="Takeshita K."/>
            <person name="Sasaki T."/>
            <person name="Okamoto S."/>
            <person name="Skelly N.A."/>
            <person name="Okamura Y."/>
            <person name="Vlamakis H."/>
            <person name="Li Y."/>
            <person name="Tanoue T."/>
            <person name="Takei H."/>
            <person name="Nittono H."/>
            <person name="Narushima S."/>
            <person name="Irie J."/>
            <person name="Itoh H."/>
            <person name="Moriya K."/>
            <person name="Sugiura Y."/>
            <person name="Suematsu M."/>
            <person name="Moritoki N."/>
            <person name="Shibata S."/>
            <person name="Littman R.D."/>
            <person name="Fischbach A.M."/>
            <person name="Uwamino Y."/>
            <person name="Inoue T."/>
            <person name="Honda A."/>
            <person name="Hattori M."/>
            <person name="Murai T."/>
            <person name="Xavier J.R."/>
            <person name="Hirose N."/>
            <person name="Honda K."/>
        </authorList>
    </citation>
    <scope>NUCLEOTIDE SEQUENCE [LARGE SCALE GENOMIC DNA]</scope>
    <source>
        <strain evidence="2 3">CE91-St30</strain>
    </source>
</reference>
<dbReference type="PIRSF" id="PIRSF021328">
    <property type="entry name" value="UCP021328"/>
    <property type="match status" value="1"/>
</dbReference>
<organism evidence="2 3">
    <name type="scientific">Raoultibacter timonensis</name>
    <dbReference type="NCBI Taxonomy" id="1907662"/>
    <lineage>
        <taxon>Bacteria</taxon>
        <taxon>Bacillati</taxon>
        <taxon>Actinomycetota</taxon>
        <taxon>Coriobacteriia</taxon>
        <taxon>Eggerthellales</taxon>
        <taxon>Eggerthellaceae</taxon>
        <taxon>Raoultibacter</taxon>
    </lineage>
</organism>
<dbReference type="Proteomes" id="UP001320544">
    <property type="component" value="Chromosome"/>
</dbReference>
<proteinExistence type="predicted"/>
<dbReference type="InterPro" id="IPR016787">
    <property type="entry name" value="UCP021328"/>
</dbReference>
<feature type="compositionally biased region" description="Basic residues" evidence="1">
    <location>
        <begin position="136"/>
        <end position="145"/>
    </location>
</feature>
<feature type="compositionally biased region" description="Basic and acidic residues" evidence="1">
    <location>
        <begin position="109"/>
        <end position="135"/>
    </location>
</feature>
<protein>
    <recommendedName>
        <fullName evidence="4">DUF2992 family protein</fullName>
    </recommendedName>
</protein>